<accession>A0A1I5WFE9</accession>
<feature type="region of interest" description="Disordered" evidence="3">
    <location>
        <begin position="432"/>
        <end position="453"/>
    </location>
</feature>
<sequence>MTDLSPVRERGGASAHVTFIAMPTRRRPRPAPVEIFWTRVDRSSRADEVTQYPFGQAHGPVERQESSTATSAGPAHVHSGSRGPLVVTASAVPAHSTHVMVRARVAAKPASRGPATAGVGGWECPLCRRFLSPTSSPMNPRQPRTSWARRGRSCALNLAPLTSPTTTAPTFLLRPTRSRKAPSVRRTGNPDDALARAEPCAMWWCAASAAIHPTCTSSRVWSPASQLTWCRPKPANKRCPPSQALRASTTATTAATRHDAAHSRLRNERNRSKPHAIDSKGRSSTMPPVTCDPRSPRDTHPRARCSIRVGLYQRWPTLRESDHLQTYVASQPGWYIALRGSDYASGGTLKRPGLQRILAAARSGDLDVLVVNHLYSLSRKTQHLAFVLSELTSRGVRVVSAADPALDTETAHGLFLVRVVTAVAEIEQTGAVADRRDRRRHEQRSGDESPLAG</sequence>
<evidence type="ECO:0000313" key="5">
    <source>
        <dbReference type="EMBL" id="SFQ18563.1"/>
    </source>
</evidence>
<dbReference type="SMART" id="SM00857">
    <property type="entry name" value="Resolvase"/>
    <property type="match status" value="1"/>
</dbReference>
<dbReference type="PANTHER" id="PTHR30461:SF2">
    <property type="entry name" value="SERINE RECOMBINASE PINE-RELATED"/>
    <property type="match status" value="1"/>
</dbReference>
<dbReference type="InterPro" id="IPR036162">
    <property type="entry name" value="Resolvase-like_N_sf"/>
</dbReference>
<dbReference type="EMBL" id="FOWC01000009">
    <property type="protein sequence ID" value="SFQ18563.1"/>
    <property type="molecule type" value="Genomic_DNA"/>
</dbReference>
<evidence type="ECO:0000256" key="2">
    <source>
        <dbReference type="ARBA" id="ARBA00023172"/>
    </source>
</evidence>
<dbReference type="PROSITE" id="PS51736">
    <property type="entry name" value="RECOMBINASES_3"/>
    <property type="match status" value="1"/>
</dbReference>
<feature type="domain" description="Resolvase/invertase-type recombinase catalytic" evidence="4">
    <location>
        <begin position="302"/>
        <end position="446"/>
    </location>
</feature>
<dbReference type="Pfam" id="PF00239">
    <property type="entry name" value="Resolvase"/>
    <property type="match status" value="1"/>
</dbReference>
<evidence type="ECO:0000313" key="6">
    <source>
        <dbReference type="Proteomes" id="UP000199137"/>
    </source>
</evidence>
<dbReference type="Proteomes" id="UP000199137">
    <property type="component" value="Unassembled WGS sequence"/>
</dbReference>
<dbReference type="Gene3D" id="3.40.50.1390">
    <property type="entry name" value="Resolvase, N-terminal catalytic domain"/>
    <property type="match status" value="1"/>
</dbReference>
<dbReference type="AlphaFoldDB" id="A0A1I5WFE9"/>
<evidence type="ECO:0000259" key="4">
    <source>
        <dbReference type="PROSITE" id="PS51736"/>
    </source>
</evidence>
<organism evidence="5 6">
    <name type="scientific">Amycolatopsis rubida</name>
    <dbReference type="NCBI Taxonomy" id="112413"/>
    <lineage>
        <taxon>Bacteria</taxon>
        <taxon>Bacillati</taxon>
        <taxon>Actinomycetota</taxon>
        <taxon>Actinomycetes</taxon>
        <taxon>Pseudonocardiales</taxon>
        <taxon>Pseudonocardiaceae</taxon>
        <taxon>Amycolatopsis</taxon>
    </lineage>
</organism>
<feature type="compositionally biased region" description="Basic and acidic residues" evidence="3">
    <location>
        <begin position="256"/>
        <end position="281"/>
    </location>
</feature>
<evidence type="ECO:0000256" key="1">
    <source>
        <dbReference type="ARBA" id="ARBA00023125"/>
    </source>
</evidence>
<keyword evidence="1" id="KW-0238">DNA-binding</keyword>
<feature type="region of interest" description="Disordered" evidence="3">
    <location>
        <begin position="234"/>
        <end position="302"/>
    </location>
</feature>
<proteinExistence type="predicted"/>
<feature type="compositionally biased region" description="Low complexity" evidence="3">
    <location>
        <begin position="244"/>
        <end position="255"/>
    </location>
</feature>
<dbReference type="InterPro" id="IPR006119">
    <property type="entry name" value="Resolv_N"/>
</dbReference>
<evidence type="ECO:0000256" key="3">
    <source>
        <dbReference type="SAM" id="MobiDB-lite"/>
    </source>
</evidence>
<name>A0A1I5WFE9_9PSEU</name>
<dbReference type="GO" id="GO:0003677">
    <property type="term" value="F:DNA binding"/>
    <property type="evidence" value="ECO:0007669"/>
    <property type="project" value="UniProtKB-KW"/>
</dbReference>
<reference evidence="5 6" key="1">
    <citation type="submission" date="2016-10" db="EMBL/GenBank/DDBJ databases">
        <authorList>
            <person name="de Groot N.N."/>
        </authorList>
    </citation>
    <scope>NUCLEOTIDE SEQUENCE [LARGE SCALE GENOMIC DNA]</scope>
    <source>
        <strain evidence="5 6">DSM 44637</strain>
    </source>
</reference>
<feature type="region of interest" description="Disordered" evidence="3">
    <location>
        <begin position="52"/>
        <end position="82"/>
    </location>
</feature>
<gene>
    <name evidence="5" type="ORF">SAMN05421854_109208</name>
</gene>
<dbReference type="SUPFAM" id="SSF53041">
    <property type="entry name" value="Resolvase-like"/>
    <property type="match status" value="1"/>
</dbReference>
<dbReference type="InterPro" id="IPR050639">
    <property type="entry name" value="SSR_resolvase"/>
</dbReference>
<protein>
    <submittedName>
        <fullName evidence="5">Resolvase, N terminal domain</fullName>
    </submittedName>
</protein>
<dbReference type="PANTHER" id="PTHR30461">
    <property type="entry name" value="DNA-INVERTASE FROM LAMBDOID PROPHAGE"/>
    <property type="match status" value="1"/>
</dbReference>
<dbReference type="STRING" id="112413.SAMN05421854_109208"/>
<dbReference type="GO" id="GO:0000150">
    <property type="term" value="F:DNA strand exchange activity"/>
    <property type="evidence" value="ECO:0007669"/>
    <property type="project" value="InterPro"/>
</dbReference>
<keyword evidence="2" id="KW-0233">DNA recombination</keyword>